<feature type="domain" description="Cilia- and flagella-associated protein 58 central coiled coil" evidence="4">
    <location>
        <begin position="102"/>
        <end position="407"/>
    </location>
</feature>
<feature type="non-terminal residue" evidence="5">
    <location>
        <position position="650"/>
    </location>
</feature>
<organism evidence="5 6">
    <name type="scientific">Aldrovandia affinis</name>
    <dbReference type="NCBI Taxonomy" id="143900"/>
    <lineage>
        <taxon>Eukaryota</taxon>
        <taxon>Metazoa</taxon>
        <taxon>Chordata</taxon>
        <taxon>Craniata</taxon>
        <taxon>Vertebrata</taxon>
        <taxon>Euteleostomi</taxon>
        <taxon>Actinopterygii</taxon>
        <taxon>Neopterygii</taxon>
        <taxon>Teleostei</taxon>
        <taxon>Notacanthiformes</taxon>
        <taxon>Halosauridae</taxon>
        <taxon>Aldrovandia</taxon>
    </lineage>
</organism>
<feature type="region of interest" description="Disordered" evidence="3">
    <location>
        <begin position="568"/>
        <end position="587"/>
    </location>
</feature>
<evidence type="ECO:0000256" key="1">
    <source>
        <dbReference type="ARBA" id="ARBA00023054"/>
    </source>
</evidence>
<accession>A0AAD7X1H9</accession>
<evidence type="ECO:0000313" key="6">
    <source>
        <dbReference type="Proteomes" id="UP001221898"/>
    </source>
</evidence>
<dbReference type="Pfam" id="PF21771">
    <property type="entry name" value="CFAP58_CC"/>
    <property type="match status" value="1"/>
</dbReference>
<dbReference type="AlphaFoldDB" id="A0AAD7X1H9"/>
<feature type="compositionally biased region" description="Polar residues" evidence="3">
    <location>
        <begin position="573"/>
        <end position="583"/>
    </location>
</feature>
<protein>
    <recommendedName>
        <fullName evidence="4">Cilia- and flagella-associated protein 58 central coiled coil domain-containing protein</fullName>
    </recommendedName>
</protein>
<sequence>AVTETTTAELDDLQTRNSKLRQENEQTAHIVEQLSLENQQRTSDLKISEHCAEEVRQEISRLEQMREGNQRKLHQMEDQKVEKEQQRDTLKNLIAGLERELESNQKQMKVDKKAIRELMREKDIVNKNLIKAASAAKKQLNVVKLHEQSKKNLEQEIKNYKDEVRKQQKIITQLEKERDRYINETNVILEEVHHITEETRERELQIFDYRKKICDVEKEVKHQQHLYEAVRCDKTIYSKHLNELQLELTEMKTQLKMMQCEADQLKEELHGKGIAFEKETLEFLDVEAENKQLKVELNGMKEQAHDTHHVIDTQEAEEGKLLKVIDDTDADLLRQRKQLDQVIRERDILGRLLVERNKKVEQLYKRMKIQQYVMDKGEMAYNQMVEHIQQLKMEIKKLAQEKSIMARKVANIEDLRREVNLIQKELLKEQMMCRALEEDIQILKNVHRWRNLQICDPGTYQVIQKIHFLQKCLIEKTKELEETEMLLQRRQESCVELKHILARQPGPEVAEQIQVYNQTMRGKKRKLKAVRSDVNTCVSQTHESKNKIEMLNHELRNIKNKYIAQKRKELQPSVGQDQETEPSPMNAGSLPLCLTCNAEFKMHCDSVALLPATFTNQPPPSIDGGFDPPTARRTLIVSRSLIHPLTLSQR</sequence>
<evidence type="ECO:0000313" key="5">
    <source>
        <dbReference type="EMBL" id="KAJ8415994.1"/>
    </source>
</evidence>
<feature type="coiled-coil region" evidence="2">
    <location>
        <begin position="381"/>
        <end position="432"/>
    </location>
</feature>
<evidence type="ECO:0000256" key="2">
    <source>
        <dbReference type="SAM" id="Coils"/>
    </source>
</evidence>
<proteinExistence type="predicted"/>
<comment type="caution">
    <text evidence="5">The sequence shown here is derived from an EMBL/GenBank/DDBJ whole genome shotgun (WGS) entry which is preliminary data.</text>
</comment>
<feature type="coiled-coil region" evidence="2">
    <location>
        <begin position="241"/>
        <end position="303"/>
    </location>
</feature>
<dbReference type="GO" id="GO:0005856">
    <property type="term" value="C:cytoskeleton"/>
    <property type="evidence" value="ECO:0007669"/>
    <property type="project" value="TreeGrafter"/>
</dbReference>
<keyword evidence="1 2" id="KW-0175">Coiled coil</keyword>
<name>A0AAD7X1H9_9TELE</name>
<dbReference type="Proteomes" id="UP001221898">
    <property type="component" value="Unassembled WGS sequence"/>
</dbReference>
<feature type="coiled-coil region" evidence="2">
    <location>
        <begin position="3"/>
        <end position="191"/>
    </location>
</feature>
<reference evidence="5" key="1">
    <citation type="journal article" date="2023" name="Science">
        <title>Genome structures resolve the early diversification of teleost fishes.</title>
        <authorList>
            <person name="Parey E."/>
            <person name="Louis A."/>
            <person name="Montfort J."/>
            <person name="Bouchez O."/>
            <person name="Roques C."/>
            <person name="Iampietro C."/>
            <person name="Lluch J."/>
            <person name="Castinel A."/>
            <person name="Donnadieu C."/>
            <person name="Desvignes T."/>
            <person name="Floi Bucao C."/>
            <person name="Jouanno E."/>
            <person name="Wen M."/>
            <person name="Mejri S."/>
            <person name="Dirks R."/>
            <person name="Jansen H."/>
            <person name="Henkel C."/>
            <person name="Chen W.J."/>
            <person name="Zahm M."/>
            <person name="Cabau C."/>
            <person name="Klopp C."/>
            <person name="Thompson A.W."/>
            <person name="Robinson-Rechavi M."/>
            <person name="Braasch I."/>
            <person name="Lecointre G."/>
            <person name="Bobe J."/>
            <person name="Postlethwait J.H."/>
            <person name="Berthelot C."/>
            <person name="Roest Crollius H."/>
            <person name="Guiguen Y."/>
        </authorList>
    </citation>
    <scope>NUCLEOTIDE SEQUENCE</scope>
    <source>
        <strain evidence="5">NC1722</strain>
    </source>
</reference>
<dbReference type="PANTHER" id="PTHR32083">
    <property type="entry name" value="CILIA AND FLAGELLA-ASSOCIATED PROTEIN 58-RELATED"/>
    <property type="match status" value="1"/>
</dbReference>
<gene>
    <name evidence="5" type="ORF">AAFF_G00380160</name>
</gene>
<keyword evidence="6" id="KW-1185">Reference proteome</keyword>
<evidence type="ECO:0000259" key="4">
    <source>
        <dbReference type="Pfam" id="PF21771"/>
    </source>
</evidence>
<dbReference type="EMBL" id="JAINUG010000007">
    <property type="protein sequence ID" value="KAJ8415994.1"/>
    <property type="molecule type" value="Genomic_DNA"/>
</dbReference>
<feature type="coiled-coil region" evidence="2">
    <location>
        <begin position="541"/>
        <end position="568"/>
    </location>
</feature>
<evidence type="ECO:0000256" key="3">
    <source>
        <dbReference type="SAM" id="MobiDB-lite"/>
    </source>
</evidence>
<dbReference type="InterPro" id="IPR049270">
    <property type="entry name" value="CFAP58_CC"/>
</dbReference>
<dbReference type="PANTHER" id="PTHR32083:SF0">
    <property type="entry name" value="CILIA AND FLAGELLA-ASSOCIATED PROTEIN 58"/>
    <property type="match status" value="1"/>
</dbReference>